<dbReference type="GO" id="GO:0005634">
    <property type="term" value="C:nucleus"/>
    <property type="evidence" value="ECO:0007669"/>
    <property type="project" value="UniProtKB-SubCell"/>
</dbReference>
<feature type="domain" description="HSF-type DNA-binding" evidence="10">
    <location>
        <begin position="36"/>
        <end position="117"/>
    </location>
</feature>
<protein>
    <recommendedName>
        <fullName evidence="10">HSF-type DNA-binding domain-containing protein</fullName>
    </recommendedName>
</protein>
<keyword evidence="3" id="KW-0597">Phosphoprotein</keyword>
<dbReference type="SMART" id="SM00415">
    <property type="entry name" value="HSF"/>
    <property type="match status" value="1"/>
</dbReference>
<evidence type="ECO:0000256" key="1">
    <source>
        <dbReference type="ARBA" id="ARBA00004123"/>
    </source>
</evidence>
<dbReference type="PANTHER" id="PTHR10015:SF338">
    <property type="entry name" value="HEAT STRESS TRANSCRIPTION FACTOR A-2"/>
    <property type="match status" value="1"/>
</dbReference>
<dbReference type="InterPro" id="IPR036388">
    <property type="entry name" value="WH-like_DNA-bd_sf"/>
</dbReference>
<dbReference type="Gene3D" id="1.10.10.10">
    <property type="entry name" value="Winged helix-like DNA-binding domain superfamily/Winged helix DNA-binding domain"/>
    <property type="match status" value="1"/>
</dbReference>
<keyword evidence="8" id="KW-0539">Nucleus</keyword>
<comment type="similarity">
    <text evidence="9">Belongs to the HSF family.</text>
</comment>
<dbReference type="GO" id="GO:0043565">
    <property type="term" value="F:sequence-specific DNA binding"/>
    <property type="evidence" value="ECO:0007669"/>
    <property type="project" value="InterPro"/>
</dbReference>
<dbReference type="Proteomes" id="UP000036987">
    <property type="component" value="Unassembled WGS sequence"/>
</dbReference>
<evidence type="ECO:0000313" key="12">
    <source>
        <dbReference type="Proteomes" id="UP000036987"/>
    </source>
</evidence>
<dbReference type="InterPro" id="IPR000232">
    <property type="entry name" value="HSF_DNA-bd"/>
</dbReference>
<evidence type="ECO:0000256" key="9">
    <source>
        <dbReference type="RuleBase" id="RU004020"/>
    </source>
</evidence>
<gene>
    <name evidence="11" type="ORF">ZOSMA_83G00030</name>
</gene>
<keyword evidence="6" id="KW-0238">DNA-binding</keyword>
<evidence type="ECO:0000256" key="6">
    <source>
        <dbReference type="ARBA" id="ARBA00023125"/>
    </source>
</evidence>
<dbReference type="PRINTS" id="PR00056">
    <property type="entry name" value="HSFDOMAIN"/>
</dbReference>
<comment type="subcellular location">
    <subcellularLocation>
        <location evidence="1">Nucleus</location>
    </subcellularLocation>
</comment>
<keyword evidence="5" id="KW-0346">Stress response</keyword>
<comment type="subunit">
    <text evidence="2">Homotrimer.</text>
</comment>
<reference evidence="12" key="1">
    <citation type="journal article" date="2016" name="Nature">
        <title>The genome of the seagrass Zostera marina reveals angiosperm adaptation to the sea.</title>
        <authorList>
            <person name="Olsen J.L."/>
            <person name="Rouze P."/>
            <person name="Verhelst B."/>
            <person name="Lin Y.-C."/>
            <person name="Bayer T."/>
            <person name="Collen J."/>
            <person name="Dattolo E."/>
            <person name="De Paoli E."/>
            <person name="Dittami S."/>
            <person name="Maumus F."/>
            <person name="Michel G."/>
            <person name="Kersting A."/>
            <person name="Lauritano C."/>
            <person name="Lohaus R."/>
            <person name="Toepel M."/>
            <person name="Tonon T."/>
            <person name="Vanneste K."/>
            <person name="Amirebrahimi M."/>
            <person name="Brakel J."/>
            <person name="Bostroem C."/>
            <person name="Chovatia M."/>
            <person name="Grimwood J."/>
            <person name="Jenkins J.W."/>
            <person name="Jueterbock A."/>
            <person name="Mraz A."/>
            <person name="Stam W.T."/>
            <person name="Tice H."/>
            <person name="Bornberg-Bauer E."/>
            <person name="Green P.J."/>
            <person name="Pearson G.A."/>
            <person name="Procaccini G."/>
            <person name="Duarte C.M."/>
            <person name="Schmutz J."/>
            <person name="Reusch T.B.H."/>
            <person name="Van de Peer Y."/>
        </authorList>
    </citation>
    <scope>NUCLEOTIDE SEQUENCE [LARGE SCALE GENOMIC DNA]</scope>
    <source>
        <strain evidence="12">cv. Finnish</strain>
    </source>
</reference>
<keyword evidence="4" id="KW-0805">Transcription regulation</keyword>
<dbReference type="PANTHER" id="PTHR10015">
    <property type="entry name" value="HEAT SHOCK TRANSCRIPTION FACTOR"/>
    <property type="match status" value="1"/>
</dbReference>
<evidence type="ECO:0000256" key="8">
    <source>
        <dbReference type="ARBA" id="ARBA00023242"/>
    </source>
</evidence>
<keyword evidence="12" id="KW-1185">Reference proteome</keyword>
<dbReference type="EMBL" id="LFYR01002038">
    <property type="protein sequence ID" value="KMZ57631.1"/>
    <property type="molecule type" value="Genomic_DNA"/>
</dbReference>
<evidence type="ECO:0000259" key="10">
    <source>
        <dbReference type="SMART" id="SM00415"/>
    </source>
</evidence>
<evidence type="ECO:0000256" key="5">
    <source>
        <dbReference type="ARBA" id="ARBA00023016"/>
    </source>
</evidence>
<evidence type="ECO:0000256" key="4">
    <source>
        <dbReference type="ARBA" id="ARBA00023015"/>
    </source>
</evidence>
<dbReference type="GO" id="GO:0003700">
    <property type="term" value="F:DNA-binding transcription factor activity"/>
    <property type="evidence" value="ECO:0007669"/>
    <property type="project" value="InterPro"/>
</dbReference>
<dbReference type="FunFam" id="1.10.10.10:FF:000037">
    <property type="entry name" value="Heat stress transcription factor B-4"/>
    <property type="match status" value="1"/>
</dbReference>
<proteinExistence type="inferred from homology"/>
<comment type="caution">
    <text evidence="11">The sequence shown here is derived from an EMBL/GenBank/DDBJ whole genome shotgun (WGS) entry which is preliminary data.</text>
</comment>
<dbReference type="SUPFAM" id="SSF46785">
    <property type="entry name" value="Winged helix' DNA-binding domain"/>
    <property type="match status" value="1"/>
</dbReference>
<evidence type="ECO:0000256" key="2">
    <source>
        <dbReference type="ARBA" id="ARBA00011233"/>
    </source>
</evidence>
<dbReference type="STRING" id="29655.A0A0K9NLM0"/>
<dbReference type="AlphaFoldDB" id="A0A0K9NLM0"/>
<accession>A0A0K9NLM0</accession>
<evidence type="ECO:0000313" key="11">
    <source>
        <dbReference type="EMBL" id="KMZ57631.1"/>
    </source>
</evidence>
<evidence type="ECO:0000256" key="7">
    <source>
        <dbReference type="ARBA" id="ARBA00023163"/>
    </source>
</evidence>
<dbReference type="Pfam" id="PF00447">
    <property type="entry name" value="HSF_DNA-bind"/>
    <property type="match status" value="1"/>
</dbReference>
<keyword evidence="7" id="KW-0804">Transcription</keyword>
<sequence length="123" mass="13963">MDGEEEVKEECTVVVGDYSNHLIMTPVAMECLHDTMPPPFLMKTYDMVEDISTNDVVSWSNGRNSFIVWNSHTFASTLLPRYFKHDNFSSFIRQLNTYVSSSSKYRVSSNLHVVKSTMAIAGV</sequence>
<dbReference type="InterPro" id="IPR036390">
    <property type="entry name" value="WH_DNA-bd_sf"/>
</dbReference>
<name>A0A0K9NLM0_ZOSMR</name>
<evidence type="ECO:0000256" key="3">
    <source>
        <dbReference type="ARBA" id="ARBA00022553"/>
    </source>
</evidence>
<dbReference type="OrthoDB" id="60033at2759"/>
<organism evidence="11 12">
    <name type="scientific">Zostera marina</name>
    <name type="common">Eelgrass</name>
    <dbReference type="NCBI Taxonomy" id="29655"/>
    <lineage>
        <taxon>Eukaryota</taxon>
        <taxon>Viridiplantae</taxon>
        <taxon>Streptophyta</taxon>
        <taxon>Embryophyta</taxon>
        <taxon>Tracheophyta</taxon>
        <taxon>Spermatophyta</taxon>
        <taxon>Magnoliopsida</taxon>
        <taxon>Liliopsida</taxon>
        <taxon>Zosteraceae</taxon>
        <taxon>Zostera</taxon>
    </lineage>
</organism>